<dbReference type="GO" id="GO:0032259">
    <property type="term" value="P:methylation"/>
    <property type="evidence" value="ECO:0007669"/>
    <property type="project" value="UniProtKB-KW"/>
</dbReference>
<organism evidence="10 11">
    <name type="scientific">Alicyclobacillus mali</name>
    <name type="common">ex Roth et al. 2021</name>
    <dbReference type="NCBI Taxonomy" id="1123961"/>
    <lineage>
        <taxon>Bacteria</taxon>
        <taxon>Bacillati</taxon>
        <taxon>Bacillota</taxon>
        <taxon>Bacilli</taxon>
        <taxon>Bacillales</taxon>
        <taxon>Alicyclobacillaceae</taxon>
        <taxon>Alicyclobacillus</taxon>
    </lineage>
</organism>
<dbReference type="InterPro" id="IPR029041">
    <property type="entry name" value="FAD-linked_oxidoreductase-like"/>
</dbReference>
<dbReference type="PANTHER" id="PTHR11103:SF18">
    <property type="entry name" value="SLR1189 PROTEIN"/>
    <property type="match status" value="1"/>
</dbReference>
<evidence type="ECO:0000256" key="2">
    <source>
        <dbReference type="ARBA" id="ARBA00004777"/>
    </source>
</evidence>
<evidence type="ECO:0000256" key="8">
    <source>
        <dbReference type="PROSITE-ProRule" id="PRU00333"/>
    </source>
</evidence>
<keyword evidence="8" id="KW-0862">Zinc</keyword>
<dbReference type="EMBL" id="JADPKZ010000036">
    <property type="protein sequence ID" value="MBF8377380.1"/>
    <property type="molecule type" value="Genomic_DNA"/>
</dbReference>
<gene>
    <name evidence="10" type="ORF">IW967_05770</name>
</gene>
<feature type="binding site" evidence="8">
    <location>
        <position position="287"/>
    </location>
    <ligand>
        <name>Zn(2+)</name>
        <dbReference type="ChEBI" id="CHEBI:29105"/>
    </ligand>
</feature>
<comment type="cofactor">
    <cofactor evidence="1">
        <name>FAD</name>
        <dbReference type="ChEBI" id="CHEBI:57692"/>
    </cofactor>
</comment>
<comment type="pathway">
    <text evidence="2">One-carbon metabolism; tetrahydrofolate interconversion.</text>
</comment>
<dbReference type="GO" id="GO:0004489">
    <property type="term" value="F:methylenetetrahydrofolate reductase [NAD(P)H] activity"/>
    <property type="evidence" value="ECO:0007669"/>
    <property type="project" value="UniProtKB-EC"/>
</dbReference>
<dbReference type="NCBIfam" id="NF006396">
    <property type="entry name" value="PRK08645.1"/>
    <property type="match status" value="1"/>
</dbReference>
<keyword evidence="7 10" id="KW-0560">Oxidoreductase</keyword>
<reference evidence="10 11" key="1">
    <citation type="submission" date="2020-11" db="EMBL/GenBank/DDBJ databases">
        <title>Genomic insight of Alicyclobacillus mali FL 18 reveals a new arsenic-resistant strain, with potential in environmental biotechnology.</title>
        <authorList>
            <person name="Fiorentino G."/>
            <person name="Gallo G."/>
            <person name="Aulitto M."/>
        </authorList>
    </citation>
    <scope>NUCLEOTIDE SEQUENCE [LARGE SCALE GENOMIC DNA]</scope>
    <source>
        <strain evidence="10 11">FL 18</strain>
    </source>
</reference>
<feature type="domain" description="Hcy-binding" evidence="9">
    <location>
        <begin position="12"/>
        <end position="302"/>
    </location>
</feature>
<evidence type="ECO:0000313" key="10">
    <source>
        <dbReference type="EMBL" id="MBF8377380.1"/>
    </source>
</evidence>
<dbReference type="PROSITE" id="PS50970">
    <property type="entry name" value="HCY"/>
    <property type="match status" value="1"/>
</dbReference>
<keyword evidence="6" id="KW-0274">FAD</keyword>
<accession>A0ABS0F257</accession>
<dbReference type="RefSeq" id="WP_195867363.1">
    <property type="nucleotide sequence ID" value="NZ_JADPKZ010000036.1"/>
</dbReference>
<name>A0ABS0F257_9BACL</name>
<evidence type="ECO:0000256" key="6">
    <source>
        <dbReference type="ARBA" id="ARBA00022827"/>
    </source>
</evidence>
<dbReference type="Pfam" id="PF02574">
    <property type="entry name" value="S-methyl_trans"/>
    <property type="match status" value="1"/>
</dbReference>
<evidence type="ECO:0000259" key="9">
    <source>
        <dbReference type="PROSITE" id="PS50970"/>
    </source>
</evidence>
<dbReference type="SUPFAM" id="SSF51730">
    <property type="entry name" value="FAD-linked oxidoreductase"/>
    <property type="match status" value="1"/>
</dbReference>
<dbReference type="InterPro" id="IPR003726">
    <property type="entry name" value="HCY_dom"/>
</dbReference>
<dbReference type="InterPro" id="IPR036589">
    <property type="entry name" value="HCY_dom_sf"/>
</dbReference>
<feature type="binding site" evidence="8">
    <location>
        <position position="221"/>
    </location>
    <ligand>
        <name>Zn(2+)</name>
        <dbReference type="ChEBI" id="CHEBI:29105"/>
    </ligand>
</feature>
<dbReference type="Pfam" id="PF02219">
    <property type="entry name" value="MTHFR"/>
    <property type="match status" value="1"/>
</dbReference>
<proteinExistence type="predicted"/>
<dbReference type="EC" id="2.1.1.10" evidence="10"/>
<dbReference type="EC" id="1.5.1.20" evidence="10"/>
<dbReference type="Proteomes" id="UP000642910">
    <property type="component" value="Unassembled WGS sequence"/>
</dbReference>
<evidence type="ECO:0000313" key="11">
    <source>
        <dbReference type="Proteomes" id="UP000642910"/>
    </source>
</evidence>
<keyword evidence="11" id="KW-1185">Reference proteome</keyword>
<dbReference type="PANTHER" id="PTHR11103">
    <property type="entry name" value="SLR1189 PROTEIN"/>
    <property type="match status" value="1"/>
</dbReference>
<evidence type="ECO:0000256" key="5">
    <source>
        <dbReference type="ARBA" id="ARBA00022679"/>
    </source>
</evidence>
<evidence type="ECO:0000256" key="3">
    <source>
        <dbReference type="ARBA" id="ARBA00022603"/>
    </source>
</evidence>
<keyword evidence="4" id="KW-0285">Flavoprotein</keyword>
<evidence type="ECO:0000256" key="4">
    <source>
        <dbReference type="ARBA" id="ARBA00022630"/>
    </source>
</evidence>
<dbReference type="Gene3D" id="3.20.20.220">
    <property type="match status" value="1"/>
</dbReference>
<sequence>MSDAVWRQWRRPPRDVEGPLGAYVLFDGAMSTYMHQLGVPIGTPVEQLNLTSPDLVARVHRRYVEAGCTVVQTNTFMGNRLALERHGLHVDVLGLNRRGVEIARSAARDQASVYGTMGPAMGGYRYGALLQDEERDVLARVYAEQAEALVGAGIDGLVLETFPDLEEALVAIAAVRPILGDLPLVVNLSPEEIGVTRDGVPLAHAFRRIREAGADVVGVNCRLGPYGILRSYEQAGVTADGPYAAVPNAGILQRSEGDEIAYTGDTEDFSRLMLRIAQLGVQWLGGCCGTTPEYIRALRDALMRAERTSGDADVPAHVHAASRRTTVAVESGAGVYHDGMSVVDIAKERKAIVVELDPPKHLSIGRFLEGAEALARAGADLITMADNSLGSVRVSNMALASLLKQRDIEPLVHVTCRDRNLIGQQSHLMGLAVLGIRNVLLVTGDPSRYGELPGATSVYDVSSMDLTKMVRRLNEGIGFSGQPLKQPSRFVIGTAFNPHVHNFQKAAERLKRKVEAGADFVMTQPVFDADLMEAIAEATRDLGVPVFVGIMPLTSLRNAEFLHHQVPGIRLSDEALRRMRETSPEEAPAVGEAIARELVEMALQRFPGIYLVTPFLRYDMTARLTLHARTLEARLVAEAHGRNGGAF</sequence>
<evidence type="ECO:0000256" key="7">
    <source>
        <dbReference type="ARBA" id="ARBA00023002"/>
    </source>
</evidence>
<dbReference type="GO" id="GO:0008168">
    <property type="term" value="F:methyltransferase activity"/>
    <property type="evidence" value="ECO:0007669"/>
    <property type="project" value="UniProtKB-KW"/>
</dbReference>
<dbReference type="InterPro" id="IPR003171">
    <property type="entry name" value="Mehydrof_redctse-like"/>
</dbReference>
<keyword evidence="3 8" id="KW-0489">Methyltransferase</keyword>
<dbReference type="SUPFAM" id="SSF82282">
    <property type="entry name" value="Homocysteine S-methyltransferase"/>
    <property type="match status" value="1"/>
</dbReference>
<comment type="cofactor">
    <cofactor evidence="8">
        <name>Zn(2+)</name>
        <dbReference type="ChEBI" id="CHEBI:29105"/>
    </cofactor>
</comment>
<protein>
    <submittedName>
        <fullName evidence="10">Bifunctional homocysteine S-methyltransferase/methylenetetrahydrofolate reductase</fullName>
        <ecNumber evidence="10">1.5.1.20</ecNumber>
        <ecNumber evidence="10">2.1.1.10</ecNumber>
    </submittedName>
</protein>
<keyword evidence="8" id="KW-0479">Metal-binding</keyword>
<dbReference type="CDD" id="cd00537">
    <property type="entry name" value="MTHFR"/>
    <property type="match status" value="1"/>
</dbReference>
<evidence type="ECO:0000256" key="1">
    <source>
        <dbReference type="ARBA" id="ARBA00001974"/>
    </source>
</evidence>
<feature type="binding site" evidence="8">
    <location>
        <position position="288"/>
    </location>
    <ligand>
        <name>Zn(2+)</name>
        <dbReference type="ChEBI" id="CHEBI:29105"/>
    </ligand>
</feature>
<comment type="caution">
    <text evidence="10">The sequence shown here is derived from an EMBL/GenBank/DDBJ whole genome shotgun (WGS) entry which is preliminary data.</text>
</comment>
<keyword evidence="5 8" id="KW-0808">Transferase</keyword>
<dbReference type="Gene3D" id="3.20.20.330">
    <property type="entry name" value="Homocysteine-binding-like domain"/>
    <property type="match status" value="1"/>
</dbReference>